<name>A0ABP6ZBZ4_9ACTN</name>
<organism evidence="1 2">
    <name type="scientific">Kineosporia mesophila</name>
    <dbReference type="NCBI Taxonomy" id="566012"/>
    <lineage>
        <taxon>Bacteria</taxon>
        <taxon>Bacillati</taxon>
        <taxon>Actinomycetota</taxon>
        <taxon>Actinomycetes</taxon>
        <taxon>Kineosporiales</taxon>
        <taxon>Kineosporiaceae</taxon>
        <taxon>Kineosporia</taxon>
    </lineage>
</organism>
<sequence length="323" mass="36183">MLAVVGPVCHISAMSWRDLARRICPSPEPAEPDLITWSSGVHTTGHSVDEARAFARQRGRPIGHFAAFPSRDAGPAGLADMWWLPPADLGDLISVGVPMAYDGGSLDDDLSGPLRQMATALQADGRVCVIRLGWEFNIDNWPWFLSEANLPQWKARFAQYASIFRDILGERALVGLNANIGGSQTGMRADWAQRVWMDEHMEWVGVDAYDCFEPYNTPDWITKHWSMPHGLTWWSDFALERRVPLALPEWGVAAGTQWAGHQGGDNPRYITEMHTFLRRHLDRGGKVLLDTYFHDREPYLLSDFATNPKAGAEYARLWGGIGL</sequence>
<evidence type="ECO:0008006" key="3">
    <source>
        <dbReference type="Google" id="ProtNLM"/>
    </source>
</evidence>
<dbReference type="Gene3D" id="3.20.20.80">
    <property type="entry name" value="Glycosidases"/>
    <property type="match status" value="1"/>
</dbReference>
<dbReference type="Proteomes" id="UP001501074">
    <property type="component" value="Unassembled WGS sequence"/>
</dbReference>
<dbReference type="InterPro" id="IPR017853">
    <property type="entry name" value="GH"/>
</dbReference>
<protein>
    <recommendedName>
        <fullName evidence="3">GH26 domain-containing protein</fullName>
    </recommendedName>
</protein>
<gene>
    <name evidence="1" type="ORF">GCM10022223_17630</name>
</gene>
<proteinExistence type="predicted"/>
<dbReference type="EMBL" id="BAAAZO010000002">
    <property type="protein sequence ID" value="GAA3602327.1"/>
    <property type="molecule type" value="Genomic_DNA"/>
</dbReference>
<evidence type="ECO:0000313" key="1">
    <source>
        <dbReference type="EMBL" id="GAA3602327.1"/>
    </source>
</evidence>
<comment type="caution">
    <text evidence="1">The sequence shown here is derived from an EMBL/GenBank/DDBJ whole genome shotgun (WGS) entry which is preliminary data.</text>
</comment>
<evidence type="ECO:0000313" key="2">
    <source>
        <dbReference type="Proteomes" id="UP001501074"/>
    </source>
</evidence>
<dbReference type="SUPFAM" id="SSF51445">
    <property type="entry name" value="(Trans)glycosidases"/>
    <property type="match status" value="1"/>
</dbReference>
<reference evidence="2" key="1">
    <citation type="journal article" date="2019" name="Int. J. Syst. Evol. Microbiol.">
        <title>The Global Catalogue of Microorganisms (GCM) 10K type strain sequencing project: providing services to taxonomists for standard genome sequencing and annotation.</title>
        <authorList>
            <consortium name="The Broad Institute Genomics Platform"/>
            <consortium name="The Broad Institute Genome Sequencing Center for Infectious Disease"/>
            <person name="Wu L."/>
            <person name="Ma J."/>
        </authorList>
    </citation>
    <scope>NUCLEOTIDE SEQUENCE [LARGE SCALE GENOMIC DNA]</scope>
    <source>
        <strain evidence="2">JCM 16902</strain>
    </source>
</reference>
<keyword evidence="2" id="KW-1185">Reference proteome</keyword>
<accession>A0ABP6ZBZ4</accession>